<evidence type="ECO:0008006" key="5">
    <source>
        <dbReference type="Google" id="ProtNLM"/>
    </source>
</evidence>
<dbReference type="InterPro" id="IPR055377">
    <property type="entry name" value="GH3_M"/>
</dbReference>
<dbReference type="EMBL" id="KN822118">
    <property type="protein sequence ID" value="KIM56354.1"/>
    <property type="molecule type" value="Genomic_DNA"/>
</dbReference>
<dbReference type="InterPro" id="IPR004993">
    <property type="entry name" value="GH3"/>
</dbReference>
<evidence type="ECO:0000313" key="4">
    <source>
        <dbReference type="Proteomes" id="UP000053989"/>
    </source>
</evidence>
<gene>
    <name evidence="3" type="ORF">SCLCIDRAFT_243824</name>
</gene>
<dbReference type="PANTHER" id="PTHR31901:SF9">
    <property type="entry name" value="GH3 DOMAIN-CONTAINING PROTEIN"/>
    <property type="match status" value="1"/>
</dbReference>
<dbReference type="AlphaFoldDB" id="A0A0C3DJ47"/>
<sequence>MVNRDRQQSYGIYGAISVVPGNVAPWAAGLITYHRSFLLVHALFALADPTLTRISATFVTLFTDWICYMQEEWDMLLSSIRDGVIPDVDHIGHVRDYLQINMRADPQRANELTSIGPPLSFPEWAPRVWTNLNTLVCICGGTFATALPLARSVIGPDIVIQSLGYGSTECILGKPLDATTFVVDTKDVAEYLDIADIQTDQNILQAWDLQPGKLYQPVVTTRDGLWRYIIDDILHVIGFDPRSGQPVFRYYGRSSLAIQFPHAVIKEVDLVKVVQALSQEDIVQVHEFTTVVDRRELPETVGFVLEVTGDIGPNANIARQKALDVLVTTNGEHQGAFDAGLLRPPTIRIVKYGTFAGYRRWRGERLNVSVGQMKVPVVMADTDTLNWLAEQIVREL</sequence>
<dbReference type="Pfam" id="PF03321">
    <property type="entry name" value="GH3"/>
    <property type="match status" value="1"/>
</dbReference>
<proteinExistence type="predicted"/>
<evidence type="ECO:0000259" key="1">
    <source>
        <dbReference type="Pfam" id="PF23571"/>
    </source>
</evidence>
<dbReference type="OrthoDB" id="10004661at2759"/>
<protein>
    <recommendedName>
        <fullName evidence="5">AMP-dependent synthetase/ligase domain-containing protein</fullName>
    </recommendedName>
</protein>
<dbReference type="Pfam" id="PF23572">
    <property type="entry name" value="GH3_C"/>
    <property type="match status" value="1"/>
</dbReference>
<dbReference type="Proteomes" id="UP000053989">
    <property type="component" value="Unassembled WGS sequence"/>
</dbReference>
<dbReference type="PANTHER" id="PTHR31901">
    <property type="entry name" value="GH3 DOMAIN-CONTAINING PROTEIN"/>
    <property type="match status" value="1"/>
</dbReference>
<dbReference type="GO" id="GO:0016881">
    <property type="term" value="F:acid-amino acid ligase activity"/>
    <property type="evidence" value="ECO:0007669"/>
    <property type="project" value="TreeGrafter"/>
</dbReference>
<reference evidence="3 4" key="1">
    <citation type="submission" date="2014-04" db="EMBL/GenBank/DDBJ databases">
        <authorList>
            <consortium name="DOE Joint Genome Institute"/>
            <person name="Kuo A."/>
            <person name="Kohler A."/>
            <person name="Nagy L.G."/>
            <person name="Floudas D."/>
            <person name="Copeland A."/>
            <person name="Barry K.W."/>
            <person name="Cichocki N."/>
            <person name="Veneault-Fourrey C."/>
            <person name="LaButti K."/>
            <person name="Lindquist E.A."/>
            <person name="Lipzen A."/>
            <person name="Lundell T."/>
            <person name="Morin E."/>
            <person name="Murat C."/>
            <person name="Sun H."/>
            <person name="Tunlid A."/>
            <person name="Henrissat B."/>
            <person name="Grigoriev I.V."/>
            <person name="Hibbett D.S."/>
            <person name="Martin F."/>
            <person name="Nordberg H.P."/>
            <person name="Cantor M.N."/>
            <person name="Hua S.X."/>
        </authorList>
    </citation>
    <scope>NUCLEOTIDE SEQUENCE [LARGE SCALE GENOMIC DNA]</scope>
    <source>
        <strain evidence="3 4">Foug A</strain>
    </source>
</reference>
<dbReference type="HOGENOM" id="CLU_062473_0_0_1"/>
<feature type="domain" description="GH3 C-terminal" evidence="2">
    <location>
        <begin position="269"/>
        <end position="381"/>
    </location>
</feature>
<dbReference type="GO" id="GO:0005737">
    <property type="term" value="C:cytoplasm"/>
    <property type="evidence" value="ECO:0007669"/>
    <property type="project" value="TreeGrafter"/>
</dbReference>
<evidence type="ECO:0000313" key="3">
    <source>
        <dbReference type="EMBL" id="KIM56354.1"/>
    </source>
</evidence>
<accession>A0A0C3DJ47</accession>
<dbReference type="InParanoid" id="A0A0C3DJ47"/>
<reference evidence="4" key="2">
    <citation type="submission" date="2015-01" db="EMBL/GenBank/DDBJ databases">
        <title>Evolutionary Origins and Diversification of the Mycorrhizal Mutualists.</title>
        <authorList>
            <consortium name="DOE Joint Genome Institute"/>
            <consortium name="Mycorrhizal Genomics Consortium"/>
            <person name="Kohler A."/>
            <person name="Kuo A."/>
            <person name="Nagy L.G."/>
            <person name="Floudas D."/>
            <person name="Copeland A."/>
            <person name="Barry K.W."/>
            <person name="Cichocki N."/>
            <person name="Veneault-Fourrey C."/>
            <person name="LaButti K."/>
            <person name="Lindquist E.A."/>
            <person name="Lipzen A."/>
            <person name="Lundell T."/>
            <person name="Morin E."/>
            <person name="Murat C."/>
            <person name="Riley R."/>
            <person name="Ohm R."/>
            <person name="Sun H."/>
            <person name="Tunlid A."/>
            <person name="Henrissat B."/>
            <person name="Grigoriev I.V."/>
            <person name="Hibbett D.S."/>
            <person name="Martin F."/>
        </authorList>
    </citation>
    <scope>NUCLEOTIDE SEQUENCE [LARGE SCALE GENOMIC DNA]</scope>
    <source>
        <strain evidence="4">Foug A</strain>
    </source>
</reference>
<dbReference type="Pfam" id="PF23571">
    <property type="entry name" value="GH3_M"/>
    <property type="match status" value="1"/>
</dbReference>
<name>A0A0C3DJ47_9AGAM</name>
<dbReference type="InterPro" id="IPR055378">
    <property type="entry name" value="GH3_C"/>
</dbReference>
<feature type="domain" description="GH3 middle" evidence="1">
    <location>
        <begin position="189"/>
        <end position="241"/>
    </location>
</feature>
<keyword evidence="4" id="KW-1185">Reference proteome</keyword>
<evidence type="ECO:0000259" key="2">
    <source>
        <dbReference type="Pfam" id="PF23572"/>
    </source>
</evidence>
<organism evidence="3 4">
    <name type="scientific">Scleroderma citrinum Foug A</name>
    <dbReference type="NCBI Taxonomy" id="1036808"/>
    <lineage>
        <taxon>Eukaryota</taxon>
        <taxon>Fungi</taxon>
        <taxon>Dikarya</taxon>
        <taxon>Basidiomycota</taxon>
        <taxon>Agaricomycotina</taxon>
        <taxon>Agaricomycetes</taxon>
        <taxon>Agaricomycetidae</taxon>
        <taxon>Boletales</taxon>
        <taxon>Sclerodermatineae</taxon>
        <taxon>Sclerodermataceae</taxon>
        <taxon>Scleroderma</taxon>
    </lineage>
</organism>